<name>A0A848HKN9_9BURK</name>
<feature type="domain" description="ABC-type transport auxiliary lipoprotein component" evidence="2">
    <location>
        <begin position="43"/>
        <end position="200"/>
    </location>
</feature>
<gene>
    <name evidence="3" type="ORF">HHL21_06275</name>
</gene>
<comment type="caution">
    <text evidence="3">The sequence shown here is derived from an EMBL/GenBank/DDBJ whole genome shotgun (WGS) entry which is preliminary data.</text>
</comment>
<dbReference type="Proteomes" id="UP000583752">
    <property type="component" value="Unassembled WGS sequence"/>
</dbReference>
<keyword evidence="4" id="KW-1185">Reference proteome</keyword>
<keyword evidence="1" id="KW-0732">Signal</keyword>
<dbReference type="Gene3D" id="3.40.50.10610">
    <property type="entry name" value="ABC-type transport auxiliary lipoprotein component"/>
    <property type="match status" value="1"/>
</dbReference>
<protein>
    <submittedName>
        <fullName evidence="3">ABC transporter</fullName>
    </submittedName>
</protein>
<accession>A0A848HKN9</accession>
<evidence type="ECO:0000256" key="1">
    <source>
        <dbReference type="SAM" id="SignalP"/>
    </source>
</evidence>
<reference evidence="3 4" key="1">
    <citation type="submission" date="2020-04" db="EMBL/GenBank/DDBJ databases">
        <title>Massilia sp. RP-1-19 isolated from soil.</title>
        <authorList>
            <person name="Dahal R.H."/>
        </authorList>
    </citation>
    <scope>NUCLEOTIDE SEQUENCE [LARGE SCALE GENOMIC DNA]</scope>
    <source>
        <strain evidence="3 4">RP-1-19</strain>
    </source>
</reference>
<evidence type="ECO:0000259" key="2">
    <source>
        <dbReference type="Pfam" id="PF03886"/>
    </source>
</evidence>
<dbReference type="InterPro" id="IPR005586">
    <property type="entry name" value="ABC_trans_aux"/>
</dbReference>
<dbReference type="SUPFAM" id="SSF159594">
    <property type="entry name" value="XCC0632-like"/>
    <property type="match status" value="1"/>
</dbReference>
<evidence type="ECO:0000313" key="3">
    <source>
        <dbReference type="EMBL" id="NML60699.1"/>
    </source>
</evidence>
<organism evidence="3 4">
    <name type="scientific">Massilia polaris</name>
    <dbReference type="NCBI Taxonomy" id="2728846"/>
    <lineage>
        <taxon>Bacteria</taxon>
        <taxon>Pseudomonadati</taxon>
        <taxon>Pseudomonadota</taxon>
        <taxon>Betaproteobacteria</taxon>
        <taxon>Burkholderiales</taxon>
        <taxon>Oxalobacteraceae</taxon>
        <taxon>Telluria group</taxon>
        <taxon>Massilia</taxon>
    </lineage>
</organism>
<feature type="signal peptide" evidence="1">
    <location>
        <begin position="1"/>
        <end position="29"/>
    </location>
</feature>
<feature type="chain" id="PRO_5032285583" evidence="1">
    <location>
        <begin position="30"/>
        <end position="215"/>
    </location>
</feature>
<dbReference type="PROSITE" id="PS51257">
    <property type="entry name" value="PROKAR_LIPOPROTEIN"/>
    <property type="match status" value="1"/>
</dbReference>
<dbReference type="EMBL" id="JABBGG010000002">
    <property type="protein sequence ID" value="NML60699.1"/>
    <property type="molecule type" value="Genomic_DNA"/>
</dbReference>
<evidence type="ECO:0000313" key="4">
    <source>
        <dbReference type="Proteomes" id="UP000583752"/>
    </source>
</evidence>
<dbReference type="Pfam" id="PF03886">
    <property type="entry name" value="ABC_trans_aux"/>
    <property type="match status" value="1"/>
</dbReference>
<sequence length="215" mass="22814">MRTTVNHTMNQTFRRLMLAAALGTAALLAGCSSTSKNLGNSTYDFGAAPVAAPAQAAAPMGVLVVTDVTGVAALDSERMFYRLAYADPLRARSYSNSRWANTPLSMVTQRIKSRLSQSGVKVLATTDASVGMPILRMEIDDFTHTFDSASQSYGQLVLRASLFHGHKLVDQRVFNQKTSAATLDAAGGARALADSTDAAAAGMIAWLATLQLPKQ</sequence>
<dbReference type="AlphaFoldDB" id="A0A848HKN9"/>
<proteinExistence type="predicted"/>